<proteinExistence type="predicted"/>
<protein>
    <submittedName>
        <fullName evidence="2">Uncharacterized protein</fullName>
    </submittedName>
</protein>
<dbReference type="AlphaFoldDB" id="A0A914DYW1"/>
<dbReference type="WBParaSite" id="ACRNAN_scaffold4863.g19817.t1">
    <property type="protein sequence ID" value="ACRNAN_scaffold4863.g19817.t1"/>
    <property type="gene ID" value="ACRNAN_scaffold4863.g19817"/>
</dbReference>
<name>A0A914DYW1_9BILA</name>
<keyword evidence="1" id="KW-1185">Reference proteome</keyword>
<dbReference type="Proteomes" id="UP000887540">
    <property type="component" value="Unplaced"/>
</dbReference>
<accession>A0A914DYW1</accession>
<evidence type="ECO:0000313" key="2">
    <source>
        <dbReference type="WBParaSite" id="ACRNAN_scaffold4863.g19817.t1"/>
    </source>
</evidence>
<reference evidence="2" key="1">
    <citation type="submission" date="2022-11" db="UniProtKB">
        <authorList>
            <consortium name="WormBaseParasite"/>
        </authorList>
    </citation>
    <scope>IDENTIFICATION</scope>
</reference>
<evidence type="ECO:0000313" key="1">
    <source>
        <dbReference type="Proteomes" id="UP000887540"/>
    </source>
</evidence>
<organism evidence="1 2">
    <name type="scientific">Acrobeloides nanus</name>
    <dbReference type="NCBI Taxonomy" id="290746"/>
    <lineage>
        <taxon>Eukaryota</taxon>
        <taxon>Metazoa</taxon>
        <taxon>Ecdysozoa</taxon>
        <taxon>Nematoda</taxon>
        <taxon>Chromadorea</taxon>
        <taxon>Rhabditida</taxon>
        <taxon>Tylenchina</taxon>
        <taxon>Cephalobomorpha</taxon>
        <taxon>Cephaloboidea</taxon>
        <taxon>Cephalobidae</taxon>
        <taxon>Acrobeloides</taxon>
    </lineage>
</organism>
<sequence>MTRGFQKQLRFTKFLIQIGYTVDNRVATSYRVPTSNGTSYRTSVKYTRTTDEMATSYSQENHKMRL</sequence>